<sequence>MKVKKNELYTIPDIYEKAKVIDADYHDKYGLLVVLKFEKSYGILFNEQLIYPRLKLDYPLIRWINNKQFILVNPINDSSEHNAFIVNNEGEMLSSFECGDCVQEIFPTDKGIWVSYSEEGIYGQGISTEGLVFFDYSGKPLLKFNKELGYLSDNEDEDDFIIEDCYAMCGAAEGGVWLLPYSNFNLIQLDKDKKISKKIKIPEKLYGTDAISFDETITFFYSPYRTSTDLYAWDQRKKGSPRKIGDIKSERLRGLPESQNNHFIGFNNSTVAVFKVS</sequence>
<name>A0AAX6ND61_PRIAR</name>
<gene>
    <name evidence="1" type="ORF">O0Q50_22035</name>
</gene>
<comment type="caution">
    <text evidence="1">The sequence shown here is derived from an EMBL/GenBank/DDBJ whole genome shotgun (WGS) entry which is preliminary data.</text>
</comment>
<dbReference type="AlphaFoldDB" id="A0AAX6ND61"/>
<dbReference type="Proteomes" id="UP001269400">
    <property type="component" value="Unassembled WGS sequence"/>
</dbReference>
<accession>A0AAX6ND61</accession>
<dbReference type="EMBL" id="JAPTGD010000002">
    <property type="protein sequence ID" value="MDU9693863.1"/>
    <property type="molecule type" value="Genomic_DNA"/>
</dbReference>
<reference evidence="1" key="1">
    <citation type="journal article" date="2022" name="J Environ Chem Eng">
        <title>Biodegradation of petroleum oil using a constructed nonpathogenic and heavy metal-tolerant bacterial consortium isolated from marine sponges.</title>
        <authorList>
            <person name="Dechsakulwatana C."/>
            <person name="Rungsihiranrut A."/>
            <person name="Muangchinda C."/>
            <person name="Ningthoujam R."/>
            <person name="Klankeo P."/>
            <person name="Pinyakong O."/>
        </authorList>
    </citation>
    <scope>NUCLEOTIDE SEQUENCE</scope>
    <source>
        <strain evidence="1">TL01-2</strain>
    </source>
</reference>
<evidence type="ECO:0000313" key="1">
    <source>
        <dbReference type="EMBL" id="MDU9693863.1"/>
    </source>
</evidence>
<reference evidence="1" key="2">
    <citation type="submission" date="2022-12" db="EMBL/GenBank/DDBJ databases">
        <authorList>
            <person name="Dechsakulwatana C."/>
            <person name="Rungsihiranrut A."/>
            <person name="Muangchinda C."/>
            <person name="Ningthoujam R."/>
            <person name="Klankeo P."/>
            <person name="Pinyakong O."/>
        </authorList>
    </citation>
    <scope>NUCLEOTIDE SEQUENCE</scope>
    <source>
        <strain evidence="1">TL01-2</strain>
    </source>
</reference>
<evidence type="ECO:0000313" key="2">
    <source>
        <dbReference type="Proteomes" id="UP001269400"/>
    </source>
</evidence>
<organism evidence="1 2">
    <name type="scientific">Priestia aryabhattai</name>
    <name type="common">Bacillus aryabhattai</name>
    <dbReference type="NCBI Taxonomy" id="412384"/>
    <lineage>
        <taxon>Bacteria</taxon>
        <taxon>Bacillati</taxon>
        <taxon>Bacillota</taxon>
        <taxon>Bacilli</taxon>
        <taxon>Bacillales</taxon>
        <taxon>Bacillaceae</taxon>
        <taxon>Priestia</taxon>
    </lineage>
</organism>
<protein>
    <submittedName>
        <fullName evidence="1">Uncharacterized protein</fullName>
    </submittedName>
</protein>
<proteinExistence type="predicted"/>
<dbReference type="RefSeq" id="WP_316911080.1">
    <property type="nucleotide sequence ID" value="NZ_JAPTGD010000002.1"/>
</dbReference>